<dbReference type="Pfam" id="PF07690">
    <property type="entry name" value="MFS_1"/>
    <property type="match status" value="1"/>
</dbReference>
<evidence type="ECO:0000313" key="10">
    <source>
        <dbReference type="Proteomes" id="UP000831607"/>
    </source>
</evidence>
<keyword evidence="10" id="KW-1185">Reference proteome</keyword>
<dbReference type="SUPFAM" id="SSF103473">
    <property type="entry name" value="MFS general substrate transporter"/>
    <property type="match status" value="1"/>
</dbReference>
<dbReference type="InterPro" id="IPR020846">
    <property type="entry name" value="MFS_dom"/>
</dbReference>
<dbReference type="CDD" id="cd17324">
    <property type="entry name" value="MFS_NepI_like"/>
    <property type="match status" value="1"/>
</dbReference>
<organism evidence="9 10">
    <name type="scientific">Orrella daihaiensis</name>
    <dbReference type="NCBI Taxonomy" id="2782176"/>
    <lineage>
        <taxon>Bacteria</taxon>
        <taxon>Pseudomonadati</taxon>
        <taxon>Pseudomonadota</taxon>
        <taxon>Betaproteobacteria</taxon>
        <taxon>Burkholderiales</taxon>
        <taxon>Alcaligenaceae</taxon>
        <taxon>Orrella</taxon>
    </lineage>
</organism>
<proteinExistence type="predicted"/>
<dbReference type="RefSeq" id="WP_243478883.1">
    <property type="nucleotide sequence ID" value="NZ_CP063982.1"/>
</dbReference>
<evidence type="ECO:0000256" key="3">
    <source>
        <dbReference type="ARBA" id="ARBA00022692"/>
    </source>
</evidence>
<dbReference type="PANTHER" id="PTHR43124:SF3">
    <property type="entry name" value="CHLORAMPHENICOL EFFLUX PUMP RV0191"/>
    <property type="match status" value="1"/>
</dbReference>
<evidence type="ECO:0000256" key="6">
    <source>
        <dbReference type="SAM" id="Phobius"/>
    </source>
</evidence>
<dbReference type="Gene3D" id="1.20.1250.20">
    <property type="entry name" value="MFS general substrate transporter like domains"/>
    <property type="match status" value="1"/>
</dbReference>
<name>A0ABY4AJM1_9BURK</name>
<evidence type="ECO:0000259" key="8">
    <source>
        <dbReference type="PROSITE" id="PS50850"/>
    </source>
</evidence>
<feature type="transmembrane region" description="Helical" evidence="6">
    <location>
        <begin position="339"/>
        <end position="360"/>
    </location>
</feature>
<keyword evidence="3 6" id="KW-0812">Transmembrane</keyword>
<reference evidence="9 10" key="1">
    <citation type="submission" date="2020-11" db="EMBL/GenBank/DDBJ databases">
        <title>Algicoccus daihaiensis sp.nov., isolated from Daihai Lake in Inner Mongolia.</title>
        <authorList>
            <person name="Kai J."/>
        </authorList>
    </citation>
    <scope>NUCLEOTIDE SEQUENCE [LARGE SCALE GENOMIC DNA]</scope>
    <source>
        <strain evidence="10">f23</strain>
    </source>
</reference>
<dbReference type="PANTHER" id="PTHR43124">
    <property type="entry name" value="PURINE EFFLUX PUMP PBUE"/>
    <property type="match status" value="1"/>
</dbReference>
<evidence type="ECO:0000256" key="2">
    <source>
        <dbReference type="ARBA" id="ARBA00022475"/>
    </source>
</evidence>
<keyword evidence="5 6" id="KW-0472">Membrane</keyword>
<keyword evidence="2" id="KW-1003">Cell membrane</keyword>
<feature type="transmembrane region" description="Helical" evidence="6">
    <location>
        <begin position="138"/>
        <end position="159"/>
    </location>
</feature>
<comment type="subcellular location">
    <subcellularLocation>
        <location evidence="1">Cell membrane</location>
        <topology evidence="1">Multi-pass membrane protein</topology>
    </subcellularLocation>
</comment>
<feature type="transmembrane region" description="Helical" evidence="6">
    <location>
        <begin position="165"/>
        <end position="184"/>
    </location>
</feature>
<evidence type="ECO:0000256" key="1">
    <source>
        <dbReference type="ARBA" id="ARBA00004651"/>
    </source>
</evidence>
<feature type="chain" id="PRO_5046721482" evidence="7">
    <location>
        <begin position="30"/>
        <end position="396"/>
    </location>
</feature>
<evidence type="ECO:0000313" key="9">
    <source>
        <dbReference type="EMBL" id="UOD50476.1"/>
    </source>
</evidence>
<feature type="signal peptide" evidence="7">
    <location>
        <begin position="1"/>
        <end position="29"/>
    </location>
</feature>
<feature type="transmembrane region" description="Helical" evidence="6">
    <location>
        <begin position="51"/>
        <end position="68"/>
    </location>
</feature>
<dbReference type="EMBL" id="CP063982">
    <property type="protein sequence ID" value="UOD50476.1"/>
    <property type="molecule type" value="Genomic_DNA"/>
</dbReference>
<feature type="domain" description="Major facilitator superfamily (MFS) profile" evidence="8">
    <location>
        <begin position="13"/>
        <end position="393"/>
    </location>
</feature>
<dbReference type="InterPro" id="IPR036259">
    <property type="entry name" value="MFS_trans_sf"/>
</dbReference>
<sequence length="396" mass="42022">MTHTAAHLPSKRSILLLACAAFSSTSAFRVLDPALPQLSQEFSITTGEAAKVITWFVFAYGVMQFFYGPVGDRFGKFRTLAFATLACAIGNLVAASASSFEGVLAGRAMSGATAAAIVPLSMAWIGDHVAYEDRQVTLAQFMTGTILGMSAGLVIGGALTDTLGWRWSFLFLAAMYGIVGIWLLTQLNDVPEVPPSTQGLQLVAPIVSVFALPWARIVLLVVLIEGALVFGGLSFVPAFLQKTQDMSSTMAGLITAFFGLGAMLYVLRAKWLVSRFGELKLTFAGGWVLGACYLLYLIGPHWSWAIFASVFCGLGYYLLHAVLQTNATQMAPQVRGTAVSLFASFLFLGQALGVAAGALVVDTVGIQWVLIGACAALPILGMAFSCALSKRDELTP</sequence>
<feature type="transmembrane region" description="Helical" evidence="6">
    <location>
        <begin position="366"/>
        <end position="388"/>
    </location>
</feature>
<gene>
    <name evidence="9" type="ORF">DHf2319_00590</name>
</gene>
<dbReference type="InterPro" id="IPR011701">
    <property type="entry name" value="MFS"/>
</dbReference>
<dbReference type="InterPro" id="IPR050189">
    <property type="entry name" value="MFS_Efflux_Transporters"/>
</dbReference>
<keyword evidence="7" id="KW-0732">Signal</keyword>
<feature type="transmembrane region" description="Helical" evidence="6">
    <location>
        <begin position="80"/>
        <end position="98"/>
    </location>
</feature>
<dbReference type="Proteomes" id="UP000831607">
    <property type="component" value="Chromosome"/>
</dbReference>
<evidence type="ECO:0000256" key="4">
    <source>
        <dbReference type="ARBA" id="ARBA00022989"/>
    </source>
</evidence>
<protein>
    <submittedName>
        <fullName evidence="9">MFS transporter</fullName>
    </submittedName>
</protein>
<feature type="transmembrane region" description="Helical" evidence="6">
    <location>
        <begin position="302"/>
        <end position="319"/>
    </location>
</feature>
<dbReference type="PROSITE" id="PS50850">
    <property type="entry name" value="MFS"/>
    <property type="match status" value="1"/>
</dbReference>
<feature type="transmembrane region" description="Helical" evidence="6">
    <location>
        <begin position="217"/>
        <end position="240"/>
    </location>
</feature>
<keyword evidence="4 6" id="KW-1133">Transmembrane helix</keyword>
<accession>A0ABY4AJM1</accession>
<feature type="transmembrane region" description="Helical" evidence="6">
    <location>
        <begin position="104"/>
        <end position="126"/>
    </location>
</feature>
<feature type="transmembrane region" description="Helical" evidence="6">
    <location>
        <begin position="279"/>
        <end position="296"/>
    </location>
</feature>
<evidence type="ECO:0000256" key="7">
    <source>
        <dbReference type="SAM" id="SignalP"/>
    </source>
</evidence>
<feature type="transmembrane region" description="Helical" evidence="6">
    <location>
        <begin position="246"/>
        <end position="267"/>
    </location>
</feature>
<evidence type="ECO:0000256" key="5">
    <source>
        <dbReference type="ARBA" id="ARBA00023136"/>
    </source>
</evidence>